<evidence type="ECO:0000313" key="3">
    <source>
        <dbReference type="Proteomes" id="UP001314681"/>
    </source>
</evidence>
<accession>A0ABS6KBY0</accession>
<gene>
    <name evidence="2" type="ORF">KTH90_18640</name>
</gene>
<dbReference type="RefSeq" id="WP_238727253.1">
    <property type="nucleotide sequence ID" value="NZ_JAHQCX010000016.1"/>
</dbReference>
<organism evidence="2 3">
    <name type="scientific">Diplocloster modestus</name>
    <dbReference type="NCBI Taxonomy" id="2850322"/>
    <lineage>
        <taxon>Bacteria</taxon>
        <taxon>Bacillati</taxon>
        <taxon>Bacillota</taxon>
        <taxon>Clostridia</taxon>
        <taxon>Lachnospirales</taxon>
        <taxon>Lachnospiraceae</taxon>
        <taxon>Diplocloster</taxon>
    </lineage>
</organism>
<proteinExistence type="predicted"/>
<comment type="caution">
    <text evidence="2">The sequence shown here is derived from an EMBL/GenBank/DDBJ whole genome shotgun (WGS) entry which is preliminary data.</text>
</comment>
<dbReference type="EMBL" id="JAHQCX010000016">
    <property type="protein sequence ID" value="MBU9728031.1"/>
    <property type="molecule type" value="Genomic_DNA"/>
</dbReference>
<feature type="region of interest" description="Disordered" evidence="1">
    <location>
        <begin position="1"/>
        <end position="23"/>
    </location>
</feature>
<name>A0ABS6KBY0_9FIRM</name>
<protein>
    <submittedName>
        <fullName evidence="2">Uncharacterized protein</fullName>
    </submittedName>
</protein>
<keyword evidence="3" id="KW-1185">Reference proteome</keyword>
<evidence type="ECO:0000313" key="2">
    <source>
        <dbReference type="EMBL" id="MBU9728031.1"/>
    </source>
</evidence>
<sequence length="108" mass="11242">MATTTVDLGPVIGPQGPAGAVDPTTLIPFTTPSTDADMVSGDPINTLFGKIKKRLAVILDKIGDLTTLTTTAKSNTVAAINELNNNLSWQKLSESGVVGSSNPVNRDY</sequence>
<feature type="non-terminal residue" evidence="2">
    <location>
        <position position="108"/>
    </location>
</feature>
<evidence type="ECO:0000256" key="1">
    <source>
        <dbReference type="SAM" id="MobiDB-lite"/>
    </source>
</evidence>
<dbReference type="Proteomes" id="UP001314681">
    <property type="component" value="Unassembled WGS sequence"/>
</dbReference>
<reference evidence="2 3" key="1">
    <citation type="submission" date="2021-06" db="EMBL/GenBank/DDBJ databases">
        <title>Description of novel taxa of the family Lachnospiraceae.</title>
        <authorList>
            <person name="Chaplin A.V."/>
            <person name="Sokolova S.R."/>
            <person name="Pikina A.P."/>
            <person name="Korzhanova M."/>
            <person name="Belova V."/>
            <person name="Korostin D."/>
            <person name="Efimov B.A."/>
        </authorList>
    </citation>
    <scope>NUCLEOTIDE SEQUENCE [LARGE SCALE GENOMIC DNA]</scope>
    <source>
        <strain evidence="2 3">ASD4241</strain>
    </source>
</reference>